<dbReference type="Proteomes" id="UP001501594">
    <property type="component" value="Unassembled WGS sequence"/>
</dbReference>
<keyword evidence="1" id="KW-0812">Transmembrane</keyword>
<evidence type="ECO:0000256" key="1">
    <source>
        <dbReference type="SAM" id="Phobius"/>
    </source>
</evidence>
<reference evidence="3" key="1">
    <citation type="journal article" date="2019" name="Int. J. Syst. Evol. Microbiol.">
        <title>The Global Catalogue of Microorganisms (GCM) 10K type strain sequencing project: providing services to taxonomists for standard genome sequencing and annotation.</title>
        <authorList>
            <consortium name="The Broad Institute Genomics Platform"/>
            <consortium name="The Broad Institute Genome Sequencing Center for Infectious Disease"/>
            <person name="Wu L."/>
            <person name="Ma J."/>
        </authorList>
    </citation>
    <scope>NUCLEOTIDE SEQUENCE [LARGE SCALE GENOMIC DNA]</scope>
    <source>
        <strain evidence="3">JCM 17442</strain>
    </source>
</reference>
<keyword evidence="1" id="KW-0472">Membrane</keyword>
<feature type="transmembrane region" description="Helical" evidence="1">
    <location>
        <begin position="59"/>
        <end position="84"/>
    </location>
</feature>
<accession>A0ABP8E164</accession>
<feature type="transmembrane region" description="Helical" evidence="1">
    <location>
        <begin position="105"/>
        <end position="124"/>
    </location>
</feature>
<dbReference type="Pfam" id="PF10011">
    <property type="entry name" value="DUF2254"/>
    <property type="match status" value="1"/>
</dbReference>
<feature type="transmembrane region" description="Helical" evidence="1">
    <location>
        <begin position="12"/>
        <end position="33"/>
    </location>
</feature>
<dbReference type="EMBL" id="BAABAU010000001">
    <property type="protein sequence ID" value="GAA4265939.1"/>
    <property type="molecule type" value="Genomic_DNA"/>
</dbReference>
<dbReference type="InterPro" id="IPR018723">
    <property type="entry name" value="DUF2254_membrane"/>
</dbReference>
<evidence type="ECO:0000313" key="3">
    <source>
        <dbReference type="Proteomes" id="UP001501594"/>
    </source>
</evidence>
<keyword evidence="1" id="KW-1133">Transmembrane helix</keyword>
<evidence type="ECO:0000313" key="2">
    <source>
        <dbReference type="EMBL" id="GAA4265939.1"/>
    </source>
</evidence>
<protein>
    <recommendedName>
        <fullName evidence="4">DUF2254 domain-containing protein</fullName>
    </recommendedName>
</protein>
<keyword evidence="3" id="KW-1185">Reference proteome</keyword>
<sequence length="407" mass="43020">MRSFLLRARESFWFLPALFGLAAVGLGEGLVALDRALVGDGAADTAFLGDLSASGGRSILTIIGSSMLTVAGTSFSITISVLATTSSTYGPRLVRNFLADRANQIVLAVFTATFAYALVVLRSVRSPGDSGVGFVPTISIHVAVLGGLIDVAFLVFFIHHIADSVQVTTLQRRVQVDLENAVERIFPAEGPEPSDQDPAVPDPASFVHAVRLRGRSGYVEQIDFDRLVLAAVEHDCVVDVTAMPGAHRIEGEPLVRCTAVEDADAVDRVVRSVFSLGPARTPFQDIGFALQQLVEVAVRGLASGSNDPYTAVTALDLAASALVPLWSRPEAPAELRDDEGRLRVVVHWPQSSALLADVFDAIETYGTEHPVVVQAALGLADRLRTAAPGRSAALPAAVARLRSAALA</sequence>
<gene>
    <name evidence="2" type="ORF">GCM10022256_15510</name>
</gene>
<feature type="transmembrane region" description="Helical" evidence="1">
    <location>
        <begin position="136"/>
        <end position="158"/>
    </location>
</feature>
<proteinExistence type="predicted"/>
<dbReference type="RefSeq" id="WP_344794737.1">
    <property type="nucleotide sequence ID" value="NZ_BAABAU010000001.1"/>
</dbReference>
<evidence type="ECO:0008006" key="4">
    <source>
        <dbReference type="Google" id="ProtNLM"/>
    </source>
</evidence>
<comment type="caution">
    <text evidence="2">The sequence shown here is derived from an EMBL/GenBank/DDBJ whole genome shotgun (WGS) entry which is preliminary data.</text>
</comment>
<organism evidence="2 3">
    <name type="scientific">Frondihabitans peucedani</name>
    <dbReference type="NCBI Taxonomy" id="598626"/>
    <lineage>
        <taxon>Bacteria</taxon>
        <taxon>Bacillati</taxon>
        <taxon>Actinomycetota</taxon>
        <taxon>Actinomycetes</taxon>
        <taxon>Micrococcales</taxon>
        <taxon>Microbacteriaceae</taxon>
        <taxon>Frondihabitans</taxon>
    </lineage>
</organism>
<name>A0ABP8E164_9MICO</name>